<dbReference type="InterPro" id="IPR000086">
    <property type="entry name" value="NUDIX_hydrolase_dom"/>
</dbReference>
<dbReference type="InterPro" id="IPR020476">
    <property type="entry name" value="Nudix_hydrolase"/>
</dbReference>
<dbReference type="CDD" id="cd18888">
    <property type="entry name" value="NUDIX_ADPRase_Nudt5"/>
    <property type="match status" value="1"/>
</dbReference>
<evidence type="ECO:0000256" key="1">
    <source>
        <dbReference type="ARBA" id="ARBA00022801"/>
    </source>
</evidence>
<evidence type="ECO:0000313" key="5">
    <source>
        <dbReference type="Proteomes" id="UP001375240"/>
    </source>
</evidence>
<feature type="domain" description="Nudix hydrolase" evidence="3">
    <location>
        <begin position="106"/>
        <end position="244"/>
    </location>
</feature>
<sequence length="259" mass="28277">TGKDPTNANINPQTFLTSGIPLTFEITASSSQKSNRHCSRLISPKEPSTQTITAMASDPLLPEITAVTTLSSSDAKWVQLQKIDWKDQTGKPRIWEAASRKTRGSSGIDAVAIAPILLHPTRPASTLVILQYRPPVAATCVEFPAGLIDEGETPEAAAIRELREETGYEGTVVSISPTIVSDPGLTSAKMQHVVMEVQLKEGDEEPEQHLEDGEFIQRVVVPLDGLLEKLDVFASQGYAVDARLYNWAAGLDYARKRKW</sequence>
<dbReference type="GO" id="GO:0006753">
    <property type="term" value="P:nucleoside phosphate metabolic process"/>
    <property type="evidence" value="ECO:0007669"/>
    <property type="project" value="TreeGrafter"/>
</dbReference>
<dbReference type="GO" id="GO:0047631">
    <property type="term" value="F:ADP-ribose diphosphatase activity"/>
    <property type="evidence" value="ECO:0007669"/>
    <property type="project" value="TreeGrafter"/>
</dbReference>
<dbReference type="InterPro" id="IPR015797">
    <property type="entry name" value="NUDIX_hydrolase-like_dom_sf"/>
</dbReference>
<dbReference type="FunFam" id="3.90.79.10:FF:000016">
    <property type="entry name" value="ADP-sugar pyrophosphatase isoform X1"/>
    <property type="match status" value="1"/>
</dbReference>
<reference evidence="4 5" key="1">
    <citation type="submission" date="2019-10" db="EMBL/GenBank/DDBJ databases">
        <authorList>
            <person name="Palmer J.M."/>
        </authorList>
    </citation>
    <scope>NUCLEOTIDE SEQUENCE [LARGE SCALE GENOMIC DNA]</scope>
    <source>
        <strain evidence="4 5">TWF696</strain>
    </source>
</reference>
<evidence type="ECO:0000313" key="4">
    <source>
        <dbReference type="EMBL" id="KAK6352729.1"/>
    </source>
</evidence>
<dbReference type="SUPFAM" id="SSF55811">
    <property type="entry name" value="Nudix"/>
    <property type="match status" value="1"/>
</dbReference>
<gene>
    <name evidence="4" type="ORF">TWF696_004732</name>
</gene>
<dbReference type="GO" id="GO:0005634">
    <property type="term" value="C:nucleus"/>
    <property type="evidence" value="ECO:0007669"/>
    <property type="project" value="TreeGrafter"/>
</dbReference>
<evidence type="ECO:0000259" key="3">
    <source>
        <dbReference type="PROSITE" id="PS51462"/>
    </source>
</evidence>
<dbReference type="AlphaFoldDB" id="A0AAV9UZU7"/>
<dbReference type="PANTHER" id="PTHR11839">
    <property type="entry name" value="UDP/ADP-SUGAR PYROPHOSPHATASE"/>
    <property type="match status" value="1"/>
</dbReference>
<dbReference type="InterPro" id="IPR020084">
    <property type="entry name" value="NUDIX_hydrolase_CS"/>
</dbReference>
<keyword evidence="1 2" id="KW-0378">Hydrolase</keyword>
<comment type="similarity">
    <text evidence="2">Belongs to the Nudix hydrolase family.</text>
</comment>
<dbReference type="PROSITE" id="PS00893">
    <property type="entry name" value="NUDIX_BOX"/>
    <property type="match status" value="1"/>
</dbReference>
<dbReference type="GO" id="GO:0019693">
    <property type="term" value="P:ribose phosphate metabolic process"/>
    <property type="evidence" value="ECO:0007669"/>
    <property type="project" value="TreeGrafter"/>
</dbReference>
<dbReference type="Proteomes" id="UP001375240">
    <property type="component" value="Unassembled WGS sequence"/>
</dbReference>
<organism evidence="4 5">
    <name type="scientific">Orbilia brochopaga</name>
    <dbReference type="NCBI Taxonomy" id="3140254"/>
    <lineage>
        <taxon>Eukaryota</taxon>
        <taxon>Fungi</taxon>
        <taxon>Dikarya</taxon>
        <taxon>Ascomycota</taxon>
        <taxon>Pezizomycotina</taxon>
        <taxon>Orbiliomycetes</taxon>
        <taxon>Orbiliales</taxon>
        <taxon>Orbiliaceae</taxon>
        <taxon>Orbilia</taxon>
    </lineage>
</organism>
<name>A0AAV9UZU7_9PEZI</name>
<dbReference type="PROSITE" id="PS51462">
    <property type="entry name" value="NUDIX"/>
    <property type="match status" value="1"/>
</dbReference>
<dbReference type="Pfam" id="PF00293">
    <property type="entry name" value="NUDIX"/>
    <property type="match status" value="1"/>
</dbReference>
<protein>
    <recommendedName>
        <fullName evidence="3">Nudix hydrolase domain-containing protein</fullName>
    </recommendedName>
</protein>
<proteinExistence type="inferred from homology"/>
<dbReference type="EMBL" id="JAVHNQ010000003">
    <property type="protein sequence ID" value="KAK6352729.1"/>
    <property type="molecule type" value="Genomic_DNA"/>
</dbReference>
<dbReference type="PANTHER" id="PTHR11839:SF26">
    <property type="entry name" value="ADP-RIBOSE DIPHOSPHATASE"/>
    <property type="match status" value="1"/>
</dbReference>
<accession>A0AAV9UZU7</accession>
<comment type="caution">
    <text evidence="4">The sequence shown here is derived from an EMBL/GenBank/DDBJ whole genome shotgun (WGS) entry which is preliminary data.</text>
</comment>
<feature type="non-terminal residue" evidence="4">
    <location>
        <position position="1"/>
    </location>
</feature>
<dbReference type="Gene3D" id="3.90.79.10">
    <property type="entry name" value="Nucleoside Triphosphate Pyrophosphohydrolase"/>
    <property type="match status" value="1"/>
</dbReference>
<dbReference type="PRINTS" id="PR00502">
    <property type="entry name" value="NUDIXFAMILY"/>
</dbReference>
<evidence type="ECO:0000256" key="2">
    <source>
        <dbReference type="RuleBase" id="RU003476"/>
    </source>
</evidence>
<keyword evidence="5" id="KW-1185">Reference proteome</keyword>